<organism evidence="7 8">
    <name type="scientific">Ancylobacter mangrovi</name>
    <dbReference type="NCBI Taxonomy" id="2972472"/>
    <lineage>
        <taxon>Bacteria</taxon>
        <taxon>Pseudomonadati</taxon>
        <taxon>Pseudomonadota</taxon>
        <taxon>Alphaproteobacteria</taxon>
        <taxon>Hyphomicrobiales</taxon>
        <taxon>Xanthobacteraceae</taxon>
        <taxon>Ancylobacter</taxon>
    </lineage>
</organism>
<keyword evidence="1" id="KW-0285">Flavoprotein</keyword>
<evidence type="ECO:0000259" key="6">
    <source>
        <dbReference type="Pfam" id="PF11794"/>
    </source>
</evidence>
<dbReference type="SUPFAM" id="SSF56645">
    <property type="entry name" value="Acyl-CoA dehydrogenase NM domain-like"/>
    <property type="match status" value="1"/>
</dbReference>
<evidence type="ECO:0000256" key="3">
    <source>
        <dbReference type="ARBA" id="ARBA00023002"/>
    </source>
</evidence>
<dbReference type="Gene3D" id="1.10.3140.10">
    <property type="entry name" value="4-hydroxybutyryl-coa dehydratase, domain 1"/>
    <property type="match status" value="1"/>
</dbReference>
<sequence length="505" mass="55629">MLMTGAQYLESLRDGRVIHVGSQRVEDVTTHPGFAPTARSFARIWDARRDPRYRPHLVSEEGGESFAGYYLMPRSREDLEKRSRCSAVIAELSCGLLGRSPDFVGGYITGAAMQPDRFARNGHDFSANVTAYYEHCRRNDLYLAHAVAPPQGTRDPAKFGRDSEAVPTLQVTGSYSGGVIVNGMKMLATGAAFAHELWIGNILPLAPEQKAASITCALPVNAPGLSLWSRKPYAAHGEGTFENPLTTHFDESDCVVVCENVKVPWERVFTLDDVAWSRSIYFDTPAHTLSNHQSSVRYRAKTRLMLALARRITECMGTDKVPAVRDALNHLSAQDALIATLINGQIQGYETLPGGFTCFDRRAMYASIYWATQNYDKICSRLRELMGGSVLQMPADIGVLDAEETARVFEANWAGNGWSARERMKLFKLAWDLLGTDFAGRHAQYERFYMGPAFVVREHVGRETDWDGVLAPLDELLASYQAGEEPATIGPAISPSAAAMSTAGS</sequence>
<dbReference type="InterPro" id="IPR046373">
    <property type="entry name" value="Acyl-CoA_Oxase/DH_mid-dom_sf"/>
</dbReference>
<evidence type="ECO:0000259" key="5">
    <source>
        <dbReference type="Pfam" id="PF03241"/>
    </source>
</evidence>
<evidence type="ECO:0000256" key="2">
    <source>
        <dbReference type="ARBA" id="ARBA00022827"/>
    </source>
</evidence>
<dbReference type="Pfam" id="PF03241">
    <property type="entry name" value="HpaB"/>
    <property type="match status" value="1"/>
</dbReference>
<evidence type="ECO:0008006" key="9">
    <source>
        <dbReference type="Google" id="ProtNLM"/>
    </source>
</evidence>
<dbReference type="PANTHER" id="PTHR36117">
    <property type="entry name" value="4-HYDROXYPHENYLACETATE 3-MONOOXYGENASE-RELATED"/>
    <property type="match status" value="1"/>
</dbReference>
<keyword evidence="3" id="KW-0560">Oxidoreductase</keyword>
<dbReference type="InterPro" id="IPR004925">
    <property type="entry name" value="HpaB/PvcC/4-BUDH"/>
</dbReference>
<feature type="binding site" evidence="4">
    <location>
        <begin position="151"/>
        <end position="154"/>
    </location>
    <ligand>
        <name>FAD</name>
        <dbReference type="ChEBI" id="CHEBI:57692"/>
    </ligand>
</feature>
<dbReference type="Proteomes" id="UP001151088">
    <property type="component" value="Unassembled WGS sequence"/>
</dbReference>
<evidence type="ECO:0000313" key="7">
    <source>
        <dbReference type="EMBL" id="MCS0495961.1"/>
    </source>
</evidence>
<keyword evidence="2 4" id="KW-0274">FAD</keyword>
<dbReference type="EMBL" id="JANTHZ010000005">
    <property type="protein sequence ID" value="MCS0495961.1"/>
    <property type="molecule type" value="Genomic_DNA"/>
</dbReference>
<dbReference type="GO" id="GO:0016627">
    <property type="term" value="F:oxidoreductase activity, acting on the CH-CH group of donors"/>
    <property type="evidence" value="ECO:0007669"/>
    <property type="project" value="InterPro"/>
</dbReference>
<evidence type="ECO:0000256" key="4">
    <source>
        <dbReference type="PIRSR" id="PIRSR000331-2"/>
    </source>
</evidence>
<dbReference type="AlphaFoldDB" id="A0A9X2PFF8"/>
<dbReference type="InterPro" id="IPR009100">
    <property type="entry name" value="AcylCoA_DH/oxidase_NM_dom_sf"/>
</dbReference>
<proteinExistence type="predicted"/>
<dbReference type="Gene3D" id="1.20.140.10">
    <property type="entry name" value="Butyryl-CoA Dehydrogenase, subunit A, domain 3"/>
    <property type="match status" value="1"/>
</dbReference>
<dbReference type="Gene3D" id="2.40.110.10">
    <property type="entry name" value="Butyryl-CoA Dehydrogenase, subunit A, domain 2"/>
    <property type="match status" value="1"/>
</dbReference>
<reference evidence="7" key="1">
    <citation type="submission" date="2022-08" db="EMBL/GenBank/DDBJ databases">
        <authorList>
            <person name="Li F."/>
        </authorList>
    </citation>
    <scope>NUCLEOTIDE SEQUENCE</scope>
    <source>
        <strain evidence="7">MQZ15Z-1</strain>
    </source>
</reference>
<dbReference type="RefSeq" id="WP_258733128.1">
    <property type="nucleotide sequence ID" value="NZ_JANTHZ010000005.1"/>
</dbReference>
<dbReference type="PIRSF" id="PIRSF000331">
    <property type="entry name" value="HpaA_HpaB"/>
    <property type="match status" value="1"/>
</dbReference>
<accession>A0A9X2PFF8</accession>
<dbReference type="InterPro" id="IPR024674">
    <property type="entry name" value="HpaB/PvcC/4-BUDH_N"/>
</dbReference>
<dbReference type="PANTHER" id="PTHR36117:SF3">
    <property type="entry name" value="4-HYDROXYPHENYLACETATE 3-MONOOXYGENASE-RELATED"/>
    <property type="match status" value="1"/>
</dbReference>
<name>A0A9X2PFF8_9HYPH</name>
<keyword evidence="8" id="KW-1185">Reference proteome</keyword>
<feature type="domain" description="HpaB/PvcC/4-BUDH C-terminal" evidence="5">
    <location>
        <begin position="278"/>
        <end position="477"/>
    </location>
</feature>
<evidence type="ECO:0000256" key="1">
    <source>
        <dbReference type="ARBA" id="ARBA00022630"/>
    </source>
</evidence>
<dbReference type="InterPro" id="IPR024719">
    <property type="entry name" value="HpaB/PvcC/4-BUDH_C"/>
</dbReference>
<gene>
    <name evidence="7" type="ORF">NVS89_12710</name>
</gene>
<protein>
    <recommendedName>
        <fullName evidence="9">4-hydroxyphenylacetate 3-monooxygenase</fullName>
    </recommendedName>
</protein>
<dbReference type="InterPro" id="IPR036250">
    <property type="entry name" value="AcylCo_DH-like_C"/>
</dbReference>
<feature type="domain" description="HpaB/PvcC/4-BUDH N-terminal" evidence="6">
    <location>
        <begin position="4"/>
        <end position="269"/>
    </location>
</feature>
<feature type="binding site" evidence="4">
    <location>
        <position position="189"/>
    </location>
    <ligand>
        <name>FAD</name>
        <dbReference type="ChEBI" id="CHEBI:57692"/>
    </ligand>
</feature>
<comment type="caution">
    <text evidence="7">The sequence shown here is derived from an EMBL/GenBank/DDBJ whole genome shotgun (WGS) entry which is preliminary data.</text>
</comment>
<feature type="binding site" evidence="4">
    <location>
        <begin position="145"/>
        <end position="147"/>
    </location>
    <ligand>
        <name>FAD</name>
        <dbReference type="ChEBI" id="CHEBI:57692"/>
    </ligand>
</feature>
<dbReference type="Pfam" id="PF11794">
    <property type="entry name" value="HpaB_N"/>
    <property type="match status" value="1"/>
</dbReference>
<dbReference type="SUPFAM" id="SSF47203">
    <property type="entry name" value="Acyl-CoA dehydrogenase C-terminal domain-like"/>
    <property type="match status" value="1"/>
</dbReference>
<evidence type="ECO:0000313" key="8">
    <source>
        <dbReference type="Proteomes" id="UP001151088"/>
    </source>
</evidence>